<dbReference type="PANTHER" id="PTHR43415">
    <property type="entry name" value="SPERMIDINE N(1)-ACETYLTRANSFERASE"/>
    <property type="match status" value="1"/>
</dbReference>
<accession>A0A6J6RFF1</accession>
<evidence type="ECO:0000259" key="1">
    <source>
        <dbReference type="PROSITE" id="PS51186"/>
    </source>
</evidence>
<proteinExistence type="predicted"/>
<dbReference type="AlphaFoldDB" id="A0A6J6RFF1"/>
<feature type="domain" description="N-acetyltransferase" evidence="1">
    <location>
        <begin position="15"/>
        <end position="170"/>
    </location>
</feature>
<dbReference type="InterPro" id="IPR016181">
    <property type="entry name" value="Acyl_CoA_acyltransferase"/>
</dbReference>
<name>A0A6J6RFF1_9ZZZZ</name>
<dbReference type="Gene3D" id="3.40.630.30">
    <property type="match status" value="1"/>
</dbReference>
<dbReference type="PROSITE" id="PS51186">
    <property type="entry name" value="GNAT"/>
    <property type="match status" value="1"/>
</dbReference>
<reference evidence="2" key="1">
    <citation type="submission" date="2020-05" db="EMBL/GenBank/DDBJ databases">
        <authorList>
            <person name="Chiriac C."/>
            <person name="Salcher M."/>
            <person name="Ghai R."/>
            <person name="Kavagutti S V."/>
        </authorList>
    </citation>
    <scope>NUCLEOTIDE SEQUENCE</scope>
</reference>
<sequence length="171" mass="19084">MALFAAGIKSLEESIEIREVTVNDEFAILEIRNHPENFKWFLNDSSVSIDEHSEWFKSRLDKSKFFTLIAESKDEILGIAYLSDPTVYSPRVSISIKPGSKGKGVGSSLLKELIRRSKSVNLESLSAEIKGGNCSSISLFSRSGFVMNHLESEIQEVRAFGVLRLILNLNS</sequence>
<evidence type="ECO:0000313" key="2">
    <source>
        <dbReference type="EMBL" id="CAB4720683.1"/>
    </source>
</evidence>
<dbReference type="GO" id="GO:0016747">
    <property type="term" value="F:acyltransferase activity, transferring groups other than amino-acyl groups"/>
    <property type="evidence" value="ECO:0007669"/>
    <property type="project" value="InterPro"/>
</dbReference>
<dbReference type="EMBL" id="CAEZYE010000101">
    <property type="protein sequence ID" value="CAB4720683.1"/>
    <property type="molecule type" value="Genomic_DNA"/>
</dbReference>
<organism evidence="2">
    <name type="scientific">freshwater metagenome</name>
    <dbReference type="NCBI Taxonomy" id="449393"/>
    <lineage>
        <taxon>unclassified sequences</taxon>
        <taxon>metagenomes</taxon>
        <taxon>ecological metagenomes</taxon>
    </lineage>
</organism>
<gene>
    <name evidence="2" type="ORF">UFOPK2655_01306</name>
</gene>
<dbReference type="PANTHER" id="PTHR43415:SF3">
    <property type="entry name" value="GNAT-FAMILY ACETYLTRANSFERASE"/>
    <property type="match status" value="1"/>
</dbReference>
<dbReference type="SUPFAM" id="SSF55729">
    <property type="entry name" value="Acyl-CoA N-acyltransferases (Nat)"/>
    <property type="match status" value="1"/>
</dbReference>
<protein>
    <submittedName>
        <fullName evidence="2">Unannotated protein</fullName>
    </submittedName>
</protein>
<dbReference type="CDD" id="cd04301">
    <property type="entry name" value="NAT_SF"/>
    <property type="match status" value="1"/>
</dbReference>
<dbReference type="InterPro" id="IPR000182">
    <property type="entry name" value="GNAT_dom"/>
</dbReference>
<dbReference type="Pfam" id="PF13302">
    <property type="entry name" value="Acetyltransf_3"/>
    <property type="match status" value="1"/>
</dbReference>